<dbReference type="eggNOG" id="ENOG502R3P4">
    <property type="taxonomic scope" value="Eukaryota"/>
</dbReference>
<name>A0A0D9VV93_9ORYZ</name>
<reference evidence="2 3" key="1">
    <citation type="submission" date="2012-08" db="EMBL/GenBank/DDBJ databases">
        <title>Oryza genome evolution.</title>
        <authorList>
            <person name="Wing R.A."/>
        </authorList>
    </citation>
    <scope>NUCLEOTIDE SEQUENCE</scope>
</reference>
<feature type="region of interest" description="Disordered" evidence="1">
    <location>
        <begin position="1"/>
        <end position="26"/>
    </location>
</feature>
<evidence type="ECO:0000313" key="2">
    <source>
        <dbReference type="EnsemblPlants" id="LPERR03G18340.1"/>
    </source>
</evidence>
<evidence type="ECO:0000256" key="1">
    <source>
        <dbReference type="SAM" id="MobiDB-lite"/>
    </source>
</evidence>
<dbReference type="AlphaFoldDB" id="A0A0D9VV93"/>
<evidence type="ECO:0000313" key="3">
    <source>
        <dbReference type="Proteomes" id="UP000032180"/>
    </source>
</evidence>
<protein>
    <submittedName>
        <fullName evidence="2">Uncharacterized protein</fullName>
    </submittedName>
</protein>
<accession>A0A0D9VV93</accession>
<reference evidence="3" key="2">
    <citation type="submission" date="2013-12" db="EMBL/GenBank/DDBJ databases">
        <authorList>
            <person name="Yu Y."/>
            <person name="Lee S."/>
            <person name="de Baynast K."/>
            <person name="Wissotski M."/>
            <person name="Liu L."/>
            <person name="Talag J."/>
            <person name="Goicoechea J."/>
            <person name="Angelova A."/>
            <person name="Jetty R."/>
            <person name="Kudrna D."/>
            <person name="Golser W."/>
            <person name="Rivera L."/>
            <person name="Zhang J."/>
            <person name="Wing R."/>
        </authorList>
    </citation>
    <scope>NUCLEOTIDE SEQUENCE</scope>
</reference>
<organism evidence="2 3">
    <name type="scientific">Leersia perrieri</name>
    <dbReference type="NCBI Taxonomy" id="77586"/>
    <lineage>
        <taxon>Eukaryota</taxon>
        <taxon>Viridiplantae</taxon>
        <taxon>Streptophyta</taxon>
        <taxon>Embryophyta</taxon>
        <taxon>Tracheophyta</taxon>
        <taxon>Spermatophyta</taxon>
        <taxon>Magnoliopsida</taxon>
        <taxon>Liliopsida</taxon>
        <taxon>Poales</taxon>
        <taxon>Poaceae</taxon>
        <taxon>BOP clade</taxon>
        <taxon>Oryzoideae</taxon>
        <taxon>Oryzeae</taxon>
        <taxon>Oryzinae</taxon>
        <taxon>Leersia</taxon>
    </lineage>
</organism>
<dbReference type="HOGENOM" id="CLU_088738_0_0_1"/>
<sequence>MSGEAPKSVTPMSGSEFSSTNSERTLVDVSMTNADANAEDEENMSSMAVMLYPQGSHMLGKHPLEVGSVSTIPSNQEETLNQEMVLGKEEVPIPEWMKALNLYRDGDWKVFREIGGHKNWFYNHRKYKTMFRARSEVKLFMETTLSTGTDIFKGRKLRKKGKMSLILC</sequence>
<feature type="compositionally biased region" description="Polar residues" evidence="1">
    <location>
        <begin position="10"/>
        <end position="26"/>
    </location>
</feature>
<dbReference type="Proteomes" id="UP000032180">
    <property type="component" value="Chromosome 3"/>
</dbReference>
<reference evidence="2" key="3">
    <citation type="submission" date="2015-04" db="UniProtKB">
        <authorList>
            <consortium name="EnsemblPlants"/>
        </authorList>
    </citation>
    <scope>IDENTIFICATION</scope>
</reference>
<keyword evidence="3" id="KW-1185">Reference proteome</keyword>
<dbReference type="Gramene" id="LPERR03G18340.1">
    <property type="protein sequence ID" value="LPERR03G18340.1"/>
    <property type="gene ID" value="LPERR03G18340"/>
</dbReference>
<dbReference type="EnsemblPlants" id="LPERR03G18340.1">
    <property type="protein sequence ID" value="LPERR03G18340.1"/>
    <property type="gene ID" value="LPERR03G18340"/>
</dbReference>
<proteinExistence type="predicted"/>